<dbReference type="STRING" id="912594.AWC12_00875"/>
<dbReference type="CDD" id="cd00090">
    <property type="entry name" value="HTH_ARSR"/>
    <property type="match status" value="1"/>
</dbReference>
<protein>
    <submittedName>
        <fullName evidence="2">Transcriptional regulator</fullName>
    </submittedName>
</protein>
<dbReference type="SMART" id="SM00418">
    <property type="entry name" value="HTH_ARSR"/>
    <property type="match status" value="1"/>
</dbReference>
<dbReference type="PANTHER" id="PTHR38600:SF2">
    <property type="entry name" value="SLL0088 PROTEIN"/>
    <property type="match status" value="1"/>
</dbReference>
<accession>A0A178LYP4</accession>
<dbReference type="SUPFAM" id="SSF46785">
    <property type="entry name" value="Winged helix' DNA-binding domain"/>
    <property type="match status" value="1"/>
</dbReference>
<organism evidence="2 3">
    <name type="scientific">Mycolicibacterium iranicum</name>
    <name type="common">Mycobacterium iranicum</name>
    <dbReference type="NCBI Taxonomy" id="912594"/>
    <lineage>
        <taxon>Bacteria</taxon>
        <taxon>Bacillati</taxon>
        <taxon>Actinomycetota</taxon>
        <taxon>Actinomycetes</taxon>
        <taxon>Mycobacteriales</taxon>
        <taxon>Mycobacteriaceae</taxon>
        <taxon>Mycolicibacterium</taxon>
    </lineage>
</organism>
<dbReference type="Gene3D" id="1.10.10.10">
    <property type="entry name" value="Winged helix-like DNA-binding domain superfamily/Winged helix DNA-binding domain"/>
    <property type="match status" value="1"/>
</dbReference>
<dbReference type="PRINTS" id="PR00778">
    <property type="entry name" value="HTHARSR"/>
</dbReference>
<gene>
    <name evidence="2" type="ORF">A4X20_18270</name>
</gene>
<dbReference type="PROSITE" id="PS50987">
    <property type="entry name" value="HTH_ARSR_2"/>
    <property type="match status" value="1"/>
</dbReference>
<dbReference type="Pfam" id="PF12840">
    <property type="entry name" value="HTH_20"/>
    <property type="match status" value="1"/>
</dbReference>
<dbReference type="InterPro" id="IPR001845">
    <property type="entry name" value="HTH_ArsR_DNA-bd_dom"/>
</dbReference>
<proteinExistence type="predicted"/>
<dbReference type="OrthoDB" id="9806976at2"/>
<dbReference type="RefSeq" id="WP_064281376.1">
    <property type="nucleotide sequence ID" value="NZ_LWCS01000018.1"/>
</dbReference>
<sequence>MVEDSVLDRAYAALADPTRRRLLETLRSGDARITDLAAPLPMTFAGVSRHIGVLESAGLVRREVRGREHWLSLQPDGLSEARQWMDEQTLFWTARADALSERLRKRAASDER</sequence>
<dbReference type="eggNOG" id="COG0640">
    <property type="taxonomic scope" value="Bacteria"/>
</dbReference>
<dbReference type="InterPro" id="IPR036390">
    <property type="entry name" value="WH_DNA-bd_sf"/>
</dbReference>
<reference evidence="2 3" key="1">
    <citation type="submission" date="2016-04" db="EMBL/GenBank/DDBJ databases">
        <title>Draft Genome Sequences of Staphylococcus capitis Strain H36, S. capitis Strain H65, S. cohnii Strain H62, S. hominis Strain H69, Mycobacterium iranicum Strain H39, Plantibacter sp. Strain H53, Pseudomonas oryzihabitans Strain H72, and Microbacterium sp. Strain H83, isolated from residential settings.</title>
        <authorList>
            <person name="Lymperopoulou D."/>
            <person name="Adams R.I."/>
            <person name="Lindow S."/>
            <person name="Coil D.A."/>
            <person name="Jospin G."/>
            <person name="Eisen J.A."/>
        </authorList>
    </citation>
    <scope>NUCLEOTIDE SEQUENCE [LARGE SCALE GENOMIC DNA]</scope>
    <source>
        <strain evidence="2 3">H39</strain>
    </source>
</reference>
<feature type="domain" description="HTH arsR-type" evidence="1">
    <location>
        <begin position="1"/>
        <end position="93"/>
    </location>
</feature>
<evidence type="ECO:0000313" key="3">
    <source>
        <dbReference type="Proteomes" id="UP000078396"/>
    </source>
</evidence>
<dbReference type="NCBIfam" id="NF033788">
    <property type="entry name" value="HTH_metalloreg"/>
    <property type="match status" value="1"/>
</dbReference>
<dbReference type="PANTHER" id="PTHR38600">
    <property type="entry name" value="TRANSCRIPTIONAL REGULATORY PROTEIN"/>
    <property type="match status" value="1"/>
</dbReference>
<dbReference type="EMBL" id="LWCS01000018">
    <property type="protein sequence ID" value="OAN39293.1"/>
    <property type="molecule type" value="Genomic_DNA"/>
</dbReference>
<dbReference type="InterPro" id="IPR036388">
    <property type="entry name" value="WH-like_DNA-bd_sf"/>
</dbReference>
<dbReference type="InterPro" id="IPR011991">
    <property type="entry name" value="ArsR-like_HTH"/>
</dbReference>
<evidence type="ECO:0000259" key="1">
    <source>
        <dbReference type="PROSITE" id="PS50987"/>
    </source>
</evidence>
<dbReference type="AlphaFoldDB" id="A0A178LYP4"/>
<dbReference type="Proteomes" id="UP000078396">
    <property type="component" value="Unassembled WGS sequence"/>
</dbReference>
<comment type="caution">
    <text evidence="2">The sequence shown here is derived from an EMBL/GenBank/DDBJ whole genome shotgun (WGS) entry which is preliminary data.</text>
</comment>
<evidence type="ECO:0000313" key="2">
    <source>
        <dbReference type="EMBL" id="OAN39293.1"/>
    </source>
</evidence>
<dbReference type="GO" id="GO:0003700">
    <property type="term" value="F:DNA-binding transcription factor activity"/>
    <property type="evidence" value="ECO:0007669"/>
    <property type="project" value="InterPro"/>
</dbReference>
<name>A0A178LYP4_MYCIR</name>